<dbReference type="InterPro" id="IPR029052">
    <property type="entry name" value="Metallo-depent_PP-like"/>
</dbReference>
<evidence type="ECO:0000313" key="3">
    <source>
        <dbReference type="Proteomes" id="UP001556692"/>
    </source>
</evidence>
<reference evidence="2 3" key="1">
    <citation type="submission" date="2024-05" db="EMBL/GenBank/DDBJ databases">
        <authorList>
            <person name="Jiang F."/>
        </authorList>
    </citation>
    <scope>NUCLEOTIDE SEQUENCE [LARGE SCALE GENOMIC DNA]</scope>
    <source>
        <strain evidence="2 3">LZ166</strain>
    </source>
</reference>
<keyword evidence="3" id="KW-1185">Reference proteome</keyword>
<sequence length="282" mass="30686">MAQPVTFIHLTDLHIGDPDRDDHLFSDTRTTLAEILRLVGTVDPKPRFVVASGDLSNRGDAESYGVLKELMSALDVPVVYALGNHDTREGFYRGMLGREDDLDAPYDHDAVIDGIHVISLDSSTPGFIGGTIEEAQFDWLAAALDRHGDLPKLIVSHHPPALGDGPDIAHWRTVDFDQSQRLAGMLKGRNVVGILSGHIHHDRVSSWHGIPVVVGMGQHAATDILRADILRMVRGASFAIGTIRTSGLTVAFVPLPADRAELNVYPLELLRQRAMPVPTAAE</sequence>
<feature type="domain" description="Calcineurin-like phosphoesterase" evidence="1">
    <location>
        <begin position="6"/>
        <end position="201"/>
    </location>
</feature>
<organism evidence="2 3">
    <name type="scientific">Aquibium pacificus</name>
    <dbReference type="NCBI Taxonomy" id="3153579"/>
    <lineage>
        <taxon>Bacteria</taxon>
        <taxon>Pseudomonadati</taxon>
        <taxon>Pseudomonadota</taxon>
        <taxon>Alphaproteobacteria</taxon>
        <taxon>Hyphomicrobiales</taxon>
        <taxon>Phyllobacteriaceae</taxon>
        <taxon>Aquibium</taxon>
    </lineage>
</organism>
<accession>A0ABV3SCG1</accession>
<protein>
    <submittedName>
        <fullName evidence="2">Metallophosphoesterase</fullName>
    </submittedName>
</protein>
<dbReference type="InterPro" id="IPR051918">
    <property type="entry name" value="STPP_CPPED1"/>
</dbReference>
<dbReference type="Pfam" id="PF00149">
    <property type="entry name" value="Metallophos"/>
    <property type="match status" value="1"/>
</dbReference>
<comment type="caution">
    <text evidence="2">The sequence shown here is derived from an EMBL/GenBank/DDBJ whole genome shotgun (WGS) entry which is preliminary data.</text>
</comment>
<dbReference type="Gene3D" id="3.60.21.10">
    <property type="match status" value="1"/>
</dbReference>
<dbReference type="InterPro" id="IPR004843">
    <property type="entry name" value="Calcineurin-like_PHP"/>
</dbReference>
<dbReference type="Proteomes" id="UP001556692">
    <property type="component" value="Unassembled WGS sequence"/>
</dbReference>
<dbReference type="SUPFAM" id="SSF56300">
    <property type="entry name" value="Metallo-dependent phosphatases"/>
    <property type="match status" value="1"/>
</dbReference>
<evidence type="ECO:0000313" key="2">
    <source>
        <dbReference type="EMBL" id="MEX0404434.1"/>
    </source>
</evidence>
<dbReference type="RefSeq" id="WP_367952322.1">
    <property type="nucleotide sequence ID" value="NZ_JBDPGJ010000001.1"/>
</dbReference>
<dbReference type="EMBL" id="JBDPGJ010000001">
    <property type="protein sequence ID" value="MEX0404434.1"/>
    <property type="molecule type" value="Genomic_DNA"/>
</dbReference>
<name>A0ABV3SCG1_9HYPH</name>
<dbReference type="PANTHER" id="PTHR43143">
    <property type="entry name" value="METALLOPHOSPHOESTERASE, CALCINEURIN SUPERFAMILY"/>
    <property type="match status" value="1"/>
</dbReference>
<evidence type="ECO:0000259" key="1">
    <source>
        <dbReference type="Pfam" id="PF00149"/>
    </source>
</evidence>
<dbReference type="PANTHER" id="PTHR43143:SF1">
    <property type="entry name" value="SERINE_THREONINE-PROTEIN PHOSPHATASE CPPED1"/>
    <property type="match status" value="1"/>
</dbReference>
<proteinExistence type="predicted"/>
<gene>
    <name evidence="2" type="ORF">ABGN05_02025</name>
</gene>